<evidence type="ECO:0000313" key="3">
    <source>
        <dbReference type="Proteomes" id="UP000051448"/>
    </source>
</evidence>
<dbReference type="Proteomes" id="UP000051448">
    <property type="component" value="Unassembled WGS sequence"/>
</dbReference>
<organism evidence="2 3">
    <name type="scientific">Liquorilactobacillus hordei DSM 19519</name>
    <dbReference type="NCBI Taxonomy" id="1423759"/>
    <lineage>
        <taxon>Bacteria</taxon>
        <taxon>Bacillati</taxon>
        <taxon>Bacillota</taxon>
        <taxon>Bacilli</taxon>
        <taxon>Lactobacillales</taxon>
        <taxon>Lactobacillaceae</taxon>
        <taxon>Liquorilactobacillus</taxon>
    </lineage>
</organism>
<evidence type="ECO:0000259" key="1">
    <source>
        <dbReference type="Pfam" id="PF01370"/>
    </source>
</evidence>
<dbReference type="GO" id="GO:0044877">
    <property type="term" value="F:protein-containing complex binding"/>
    <property type="evidence" value="ECO:0007669"/>
    <property type="project" value="TreeGrafter"/>
</dbReference>
<dbReference type="PANTHER" id="PTHR12126">
    <property type="entry name" value="NADH-UBIQUINONE OXIDOREDUCTASE 39 KDA SUBUNIT-RELATED"/>
    <property type="match status" value="1"/>
</dbReference>
<dbReference type="InterPro" id="IPR051207">
    <property type="entry name" value="ComplexI_NDUFA9_subunit"/>
</dbReference>
<dbReference type="EMBL" id="AZDX01000009">
    <property type="protein sequence ID" value="KRL07106.1"/>
    <property type="molecule type" value="Genomic_DNA"/>
</dbReference>
<accession>A0A0R1MPB3</accession>
<dbReference type="STRING" id="1423759.FC92_GL002197"/>
<sequence length="224" mass="25508">MSYFFLLGDNYMKIVLLGGSGYVGKGIIKKLSSYDNIELVSMSRHGGTDADKEEWSNVSWLSVDLDKPETWQAEMATADWVIDLIGVLLAKNYNEYYKKTVKPVLNVIKFIKEHTTNTKFLFVSANYAPVGMGAYMKAKLVLEDELIKQLGQRAVFVYPGLIYHKKRPSVYVVATVLNNIKKIKPLEKLIEPLRPIAREKFAVEIKNIVLGGNSYLMYRTKNKE</sequence>
<gene>
    <name evidence="2" type="ORF">FC92_GL002197</name>
</gene>
<proteinExistence type="predicted"/>
<dbReference type="SUPFAM" id="SSF51735">
    <property type="entry name" value="NAD(P)-binding Rossmann-fold domains"/>
    <property type="match status" value="1"/>
</dbReference>
<dbReference type="PANTHER" id="PTHR12126:SF16">
    <property type="entry name" value="MIOREX COMPLEX COMPONENT 2"/>
    <property type="match status" value="1"/>
</dbReference>
<keyword evidence="3" id="KW-1185">Reference proteome</keyword>
<dbReference type="Pfam" id="PF01370">
    <property type="entry name" value="Epimerase"/>
    <property type="match status" value="1"/>
</dbReference>
<dbReference type="InterPro" id="IPR036291">
    <property type="entry name" value="NAD(P)-bd_dom_sf"/>
</dbReference>
<comment type="caution">
    <text evidence="2">The sequence shown here is derived from an EMBL/GenBank/DDBJ whole genome shotgun (WGS) entry which is preliminary data.</text>
</comment>
<reference evidence="2 3" key="1">
    <citation type="journal article" date="2015" name="Genome Announc.">
        <title>Expanding the biotechnology potential of lactobacilli through comparative genomics of 213 strains and associated genera.</title>
        <authorList>
            <person name="Sun Z."/>
            <person name="Harris H.M."/>
            <person name="McCann A."/>
            <person name="Guo C."/>
            <person name="Argimon S."/>
            <person name="Zhang W."/>
            <person name="Yang X."/>
            <person name="Jeffery I.B."/>
            <person name="Cooney J.C."/>
            <person name="Kagawa T.F."/>
            <person name="Liu W."/>
            <person name="Song Y."/>
            <person name="Salvetti E."/>
            <person name="Wrobel A."/>
            <person name="Rasinkangas P."/>
            <person name="Parkhill J."/>
            <person name="Rea M.C."/>
            <person name="O'Sullivan O."/>
            <person name="Ritari J."/>
            <person name="Douillard F.P."/>
            <person name="Paul Ross R."/>
            <person name="Yang R."/>
            <person name="Briner A.E."/>
            <person name="Felis G.E."/>
            <person name="de Vos W.M."/>
            <person name="Barrangou R."/>
            <person name="Klaenhammer T.R."/>
            <person name="Caufield P.W."/>
            <person name="Cui Y."/>
            <person name="Zhang H."/>
            <person name="O'Toole P.W."/>
        </authorList>
    </citation>
    <scope>NUCLEOTIDE SEQUENCE [LARGE SCALE GENOMIC DNA]</scope>
    <source>
        <strain evidence="2 3">DSM 19519</strain>
    </source>
</reference>
<feature type="domain" description="NAD-dependent epimerase/dehydratase" evidence="1">
    <location>
        <begin position="14"/>
        <end position="125"/>
    </location>
</feature>
<dbReference type="PATRIC" id="fig|1423759.3.peg.2301"/>
<protein>
    <submittedName>
        <fullName evidence="2">NADH dehydrogenase</fullName>
    </submittedName>
</protein>
<dbReference type="Gene3D" id="3.40.50.720">
    <property type="entry name" value="NAD(P)-binding Rossmann-like Domain"/>
    <property type="match status" value="1"/>
</dbReference>
<name>A0A0R1MPB3_9LACO</name>
<evidence type="ECO:0000313" key="2">
    <source>
        <dbReference type="EMBL" id="KRL07106.1"/>
    </source>
</evidence>
<dbReference type="InterPro" id="IPR001509">
    <property type="entry name" value="Epimerase_deHydtase"/>
</dbReference>
<dbReference type="AlphaFoldDB" id="A0A0R1MPB3"/>